<dbReference type="SUPFAM" id="SSF68993">
    <property type="entry name" value="FAT domain of focal adhesion kinase"/>
    <property type="match status" value="1"/>
</dbReference>
<organism evidence="3 4">
    <name type="scientific">Stegodyphus mimosarum</name>
    <name type="common">African social velvet spider</name>
    <dbReference type="NCBI Taxonomy" id="407821"/>
    <lineage>
        <taxon>Eukaryota</taxon>
        <taxon>Metazoa</taxon>
        <taxon>Ecdysozoa</taxon>
        <taxon>Arthropoda</taxon>
        <taxon>Chelicerata</taxon>
        <taxon>Arachnida</taxon>
        <taxon>Araneae</taxon>
        <taxon>Araneomorphae</taxon>
        <taxon>Entelegynae</taxon>
        <taxon>Eresoidea</taxon>
        <taxon>Eresidae</taxon>
        <taxon>Stegodyphus</taxon>
    </lineage>
</organism>
<dbReference type="AlphaFoldDB" id="A0A087TS19"/>
<dbReference type="OrthoDB" id="6427833at2759"/>
<sequence>MAHSVLSKDMVNLVQAMKQAQRFAQTTLDSEYRKHMLSAAHIIAVNAKNLLDTVATVRARVQAGLGPEDPPQAEESSSVVVNNDHINQPLESSYYNVQSGIVNKDSSETTSKAGDVRTGAFVT</sequence>
<feature type="domain" description="Focal AT" evidence="2">
    <location>
        <begin position="1"/>
        <end position="61"/>
    </location>
</feature>
<evidence type="ECO:0000313" key="3">
    <source>
        <dbReference type="EMBL" id="KFM67908.1"/>
    </source>
</evidence>
<name>A0A087TS19_STEMI</name>
<dbReference type="GO" id="GO:0004713">
    <property type="term" value="F:protein tyrosine kinase activity"/>
    <property type="evidence" value="ECO:0007669"/>
    <property type="project" value="InterPro"/>
</dbReference>
<dbReference type="Gene3D" id="1.20.120.330">
    <property type="entry name" value="Nucleotidyltransferases domain 2"/>
    <property type="match status" value="1"/>
</dbReference>
<dbReference type="GO" id="GO:0005925">
    <property type="term" value="C:focal adhesion"/>
    <property type="evidence" value="ECO:0007669"/>
    <property type="project" value="InterPro"/>
</dbReference>
<proteinExistence type="predicted"/>
<gene>
    <name evidence="3" type="ORF">X975_20809</name>
</gene>
<dbReference type="InterPro" id="IPR005189">
    <property type="entry name" value="Focal_adhesion_kin_target_dom"/>
</dbReference>
<accession>A0A087TS19</accession>
<dbReference type="InterPro" id="IPR036137">
    <property type="entry name" value="Focal_adhe_kin_target_dom_sf"/>
</dbReference>
<dbReference type="Proteomes" id="UP000054359">
    <property type="component" value="Unassembled WGS sequence"/>
</dbReference>
<dbReference type="OMA" id="ICKIEMA"/>
<reference evidence="3 4" key="1">
    <citation type="submission" date="2013-11" db="EMBL/GenBank/DDBJ databases">
        <title>Genome sequencing of Stegodyphus mimosarum.</title>
        <authorList>
            <person name="Bechsgaard J."/>
        </authorList>
    </citation>
    <scope>NUCLEOTIDE SEQUENCE [LARGE SCALE GENOMIC DNA]</scope>
</reference>
<dbReference type="EMBL" id="KK116493">
    <property type="protein sequence ID" value="KFM67908.1"/>
    <property type="molecule type" value="Genomic_DNA"/>
</dbReference>
<dbReference type="STRING" id="407821.A0A087TS19"/>
<protein>
    <submittedName>
        <fullName evidence="3">Focal adhesion kinase 1</fullName>
    </submittedName>
</protein>
<evidence type="ECO:0000259" key="2">
    <source>
        <dbReference type="Pfam" id="PF03623"/>
    </source>
</evidence>
<dbReference type="Pfam" id="PF03623">
    <property type="entry name" value="Focal_AT"/>
    <property type="match status" value="1"/>
</dbReference>
<keyword evidence="4" id="KW-1185">Reference proteome</keyword>
<evidence type="ECO:0000313" key="4">
    <source>
        <dbReference type="Proteomes" id="UP000054359"/>
    </source>
</evidence>
<feature type="region of interest" description="Disordered" evidence="1">
    <location>
        <begin position="102"/>
        <end position="123"/>
    </location>
</feature>
<feature type="non-terminal residue" evidence="3">
    <location>
        <position position="123"/>
    </location>
</feature>
<keyword evidence="3" id="KW-0418">Kinase</keyword>
<evidence type="ECO:0000256" key="1">
    <source>
        <dbReference type="SAM" id="MobiDB-lite"/>
    </source>
</evidence>
<dbReference type="GO" id="GO:0007172">
    <property type="term" value="P:signal complex assembly"/>
    <property type="evidence" value="ECO:0007669"/>
    <property type="project" value="InterPro"/>
</dbReference>
<keyword evidence="3" id="KW-0808">Transferase</keyword>